<evidence type="ECO:0000256" key="2">
    <source>
        <dbReference type="ARBA" id="ARBA00022540"/>
    </source>
</evidence>
<dbReference type="Pfam" id="PF00707">
    <property type="entry name" value="IF3_C"/>
    <property type="match status" value="1"/>
</dbReference>
<sequence length="168" mass="19220">MKKLRINRGIKASQVRLIDENNKQVGIVSISTALQMAEDAGLDLVEISPNVDPPVCKILDYGKYKYRESKKLNAAKKKQHQIQVKEIKMRPSIEENDYQVKLKHAKKFIGQGNKVKFTIRFRGRQMAHPEMGETVLKRFEEDLSDIAVVESKPVMLGRNMTMVVGPRK</sequence>
<evidence type="ECO:0000313" key="9">
    <source>
        <dbReference type="Proteomes" id="UP000282321"/>
    </source>
</evidence>
<evidence type="ECO:0000256" key="5">
    <source>
        <dbReference type="NCBIfam" id="TIGR00168"/>
    </source>
</evidence>
<dbReference type="GO" id="GO:0032790">
    <property type="term" value="P:ribosome disassembly"/>
    <property type="evidence" value="ECO:0007669"/>
    <property type="project" value="TreeGrafter"/>
</dbReference>
<dbReference type="AlphaFoldDB" id="A0A660S692"/>
<dbReference type="Gene3D" id="3.30.110.10">
    <property type="entry name" value="Translation initiation factor 3 (IF-3), C-terminal domain"/>
    <property type="match status" value="1"/>
</dbReference>
<evidence type="ECO:0000256" key="1">
    <source>
        <dbReference type="ARBA" id="ARBA00005439"/>
    </source>
</evidence>
<dbReference type="HAMAP" id="MF_00080">
    <property type="entry name" value="IF_3"/>
    <property type="match status" value="1"/>
</dbReference>
<evidence type="ECO:0000256" key="3">
    <source>
        <dbReference type="ARBA" id="ARBA00022917"/>
    </source>
</evidence>
<comment type="subcellular location">
    <subcellularLocation>
        <location evidence="4">Cytoplasm</location>
    </subcellularLocation>
</comment>
<evidence type="ECO:0000259" key="7">
    <source>
        <dbReference type="Pfam" id="PF05198"/>
    </source>
</evidence>
<dbReference type="GO" id="GO:0005829">
    <property type="term" value="C:cytosol"/>
    <property type="evidence" value="ECO:0007669"/>
    <property type="project" value="TreeGrafter"/>
</dbReference>
<dbReference type="Proteomes" id="UP000282321">
    <property type="component" value="Unassembled WGS sequence"/>
</dbReference>
<keyword evidence="4" id="KW-0963">Cytoplasm</keyword>
<dbReference type="InterPro" id="IPR001288">
    <property type="entry name" value="Translation_initiation_fac_3"/>
</dbReference>
<dbReference type="Pfam" id="PF05198">
    <property type="entry name" value="IF3_N"/>
    <property type="match status" value="1"/>
</dbReference>
<dbReference type="PANTHER" id="PTHR10938:SF0">
    <property type="entry name" value="TRANSLATION INITIATION FACTOR IF-3, MITOCHONDRIAL"/>
    <property type="match status" value="1"/>
</dbReference>
<dbReference type="InterPro" id="IPR019815">
    <property type="entry name" value="Translation_initiation_fac_3_C"/>
</dbReference>
<keyword evidence="3 4" id="KW-0648">Protein biosynthesis</keyword>
<dbReference type="NCBIfam" id="TIGR00168">
    <property type="entry name" value="infC"/>
    <property type="match status" value="1"/>
</dbReference>
<dbReference type="InterPro" id="IPR036787">
    <property type="entry name" value="T_IF-3_N_sf"/>
</dbReference>
<evidence type="ECO:0000256" key="4">
    <source>
        <dbReference type="HAMAP-Rule" id="MF_00080"/>
    </source>
</evidence>
<proteinExistence type="inferred from homology"/>
<feature type="domain" description="Translation initiation factor 3 N-terminal" evidence="7">
    <location>
        <begin position="6"/>
        <end position="74"/>
    </location>
</feature>
<gene>
    <name evidence="4" type="primary">infC</name>
    <name evidence="8" type="ORF">DRP44_08045</name>
</gene>
<feature type="domain" description="Translation initiation factor 3 C-terminal" evidence="6">
    <location>
        <begin position="82"/>
        <end position="166"/>
    </location>
</feature>
<dbReference type="PANTHER" id="PTHR10938">
    <property type="entry name" value="TRANSLATION INITIATION FACTOR IF-3"/>
    <property type="match status" value="1"/>
</dbReference>
<organism evidence="8 9">
    <name type="scientific">candidate division TA06 bacterium</name>
    <dbReference type="NCBI Taxonomy" id="2250710"/>
    <lineage>
        <taxon>Bacteria</taxon>
        <taxon>Bacteria division TA06</taxon>
    </lineage>
</organism>
<reference evidence="8 9" key="1">
    <citation type="submission" date="2018-06" db="EMBL/GenBank/DDBJ databases">
        <title>Extensive metabolic versatility and redundancy in microbially diverse, dynamic hydrothermal sediments.</title>
        <authorList>
            <person name="Dombrowski N."/>
            <person name="Teske A."/>
            <person name="Baker B.J."/>
        </authorList>
    </citation>
    <scope>NUCLEOTIDE SEQUENCE [LARGE SCALE GENOMIC DNA]</scope>
    <source>
        <strain evidence="8">B35_G9</strain>
    </source>
</reference>
<dbReference type="Gene3D" id="3.10.20.80">
    <property type="entry name" value="Translation initiation factor 3 (IF-3), N-terminal domain"/>
    <property type="match status" value="1"/>
</dbReference>
<comment type="subunit">
    <text evidence="4">Monomer.</text>
</comment>
<evidence type="ECO:0000259" key="6">
    <source>
        <dbReference type="Pfam" id="PF00707"/>
    </source>
</evidence>
<dbReference type="FunFam" id="3.30.110.10:FF:000001">
    <property type="entry name" value="Translation initiation factor IF-3"/>
    <property type="match status" value="1"/>
</dbReference>
<name>A0A660S692_UNCT6</name>
<dbReference type="InterPro" id="IPR019814">
    <property type="entry name" value="Translation_initiation_fac_3_N"/>
</dbReference>
<dbReference type="FunFam" id="3.10.20.80:FF:000001">
    <property type="entry name" value="Translation initiation factor IF-3"/>
    <property type="match status" value="1"/>
</dbReference>
<keyword evidence="2 4" id="KW-0396">Initiation factor</keyword>
<accession>A0A660S692</accession>
<dbReference type="GO" id="GO:0043022">
    <property type="term" value="F:ribosome binding"/>
    <property type="evidence" value="ECO:0007669"/>
    <property type="project" value="UniProtKB-ARBA"/>
</dbReference>
<comment type="function">
    <text evidence="4">IF-3 binds to the 30S ribosomal subunit and shifts the equilibrium between 70S ribosomes and their 50S and 30S subunits in favor of the free subunits, thus enhancing the availability of 30S subunits on which protein synthesis initiation begins.</text>
</comment>
<dbReference type="InterPro" id="IPR036788">
    <property type="entry name" value="T_IF-3_C_sf"/>
</dbReference>
<dbReference type="SUPFAM" id="SSF55200">
    <property type="entry name" value="Translation initiation factor IF3, C-terminal domain"/>
    <property type="match status" value="1"/>
</dbReference>
<comment type="caution">
    <text evidence="8">The sequence shown here is derived from an EMBL/GenBank/DDBJ whole genome shotgun (WGS) entry which is preliminary data.</text>
</comment>
<dbReference type="GO" id="GO:0016020">
    <property type="term" value="C:membrane"/>
    <property type="evidence" value="ECO:0007669"/>
    <property type="project" value="TreeGrafter"/>
</dbReference>
<dbReference type="SUPFAM" id="SSF54364">
    <property type="entry name" value="Translation initiation factor IF3, N-terminal domain"/>
    <property type="match status" value="1"/>
</dbReference>
<comment type="similarity">
    <text evidence="1 4">Belongs to the IF-3 family.</text>
</comment>
<dbReference type="GO" id="GO:0003743">
    <property type="term" value="F:translation initiation factor activity"/>
    <property type="evidence" value="ECO:0007669"/>
    <property type="project" value="UniProtKB-UniRule"/>
</dbReference>
<evidence type="ECO:0000313" key="8">
    <source>
        <dbReference type="EMBL" id="RKX64593.1"/>
    </source>
</evidence>
<dbReference type="EMBL" id="QNBC01000148">
    <property type="protein sequence ID" value="RKX64593.1"/>
    <property type="molecule type" value="Genomic_DNA"/>
</dbReference>
<protein>
    <recommendedName>
        <fullName evidence="4 5">Translation initiation factor IF-3</fullName>
    </recommendedName>
</protein>